<accession>A0ABD0J361</accession>
<keyword evidence="2" id="KW-1185">Reference proteome</keyword>
<proteinExistence type="predicted"/>
<evidence type="ECO:0000313" key="2">
    <source>
        <dbReference type="Proteomes" id="UP001519460"/>
    </source>
</evidence>
<reference evidence="1 2" key="1">
    <citation type="journal article" date="2023" name="Sci. Data">
        <title>Genome assembly of the Korean intertidal mud-creeper Batillaria attramentaria.</title>
        <authorList>
            <person name="Patra A.K."/>
            <person name="Ho P.T."/>
            <person name="Jun S."/>
            <person name="Lee S.J."/>
            <person name="Kim Y."/>
            <person name="Won Y.J."/>
        </authorList>
    </citation>
    <scope>NUCLEOTIDE SEQUENCE [LARGE SCALE GENOMIC DNA]</scope>
    <source>
        <strain evidence="1">Wonlab-2016</strain>
    </source>
</reference>
<dbReference type="AlphaFoldDB" id="A0ABD0J361"/>
<name>A0ABD0J361_9CAEN</name>
<dbReference type="EMBL" id="JACVVK020000691">
    <property type="protein sequence ID" value="KAK7455718.1"/>
    <property type="molecule type" value="Genomic_DNA"/>
</dbReference>
<protein>
    <submittedName>
        <fullName evidence="1">Uncharacterized protein</fullName>
    </submittedName>
</protein>
<sequence>MTFSPITTEILHDNDLSQYCDREQQISGRENIQTQSVNLPREAIQKTGNHREKTRKLKLFNFYTASCVSMGKLLYVLSGEGWGRKWEWDGWGVGEGSGMGGVLGKGVGWVGCWGREWDGWVLGKGVGWVGCWGREWDGWVLGKGVGWVGCWGREWDGWVLGKEVGWVGCWGRDRFALLQS</sequence>
<comment type="caution">
    <text evidence="1">The sequence shown here is derived from an EMBL/GenBank/DDBJ whole genome shotgun (WGS) entry which is preliminary data.</text>
</comment>
<dbReference type="Proteomes" id="UP001519460">
    <property type="component" value="Unassembled WGS sequence"/>
</dbReference>
<organism evidence="1 2">
    <name type="scientific">Batillaria attramentaria</name>
    <dbReference type="NCBI Taxonomy" id="370345"/>
    <lineage>
        <taxon>Eukaryota</taxon>
        <taxon>Metazoa</taxon>
        <taxon>Spiralia</taxon>
        <taxon>Lophotrochozoa</taxon>
        <taxon>Mollusca</taxon>
        <taxon>Gastropoda</taxon>
        <taxon>Caenogastropoda</taxon>
        <taxon>Sorbeoconcha</taxon>
        <taxon>Cerithioidea</taxon>
        <taxon>Batillariidae</taxon>
        <taxon>Batillaria</taxon>
    </lineage>
</organism>
<gene>
    <name evidence="1" type="ORF">BaRGS_00039458</name>
</gene>
<evidence type="ECO:0000313" key="1">
    <source>
        <dbReference type="EMBL" id="KAK7455718.1"/>
    </source>
</evidence>